<organism evidence="2 3">
    <name type="scientific">Setaria viridis</name>
    <name type="common">Green bristlegrass</name>
    <name type="synonym">Setaria italica subsp. viridis</name>
    <dbReference type="NCBI Taxonomy" id="4556"/>
    <lineage>
        <taxon>Eukaryota</taxon>
        <taxon>Viridiplantae</taxon>
        <taxon>Streptophyta</taxon>
        <taxon>Embryophyta</taxon>
        <taxon>Tracheophyta</taxon>
        <taxon>Spermatophyta</taxon>
        <taxon>Magnoliopsida</taxon>
        <taxon>Liliopsida</taxon>
        <taxon>Poales</taxon>
        <taxon>Poaceae</taxon>
        <taxon>PACMAD clade</taxon>
        <taxon>Panicoideae</taxon>
        <taxon>Panicodae</taxon>
        <taxon>Paniceae</taxon>
        <taxon>Cenchrinae</taxon>
        <taxon>Setaria</taxon>
    </lineage>
</organism>
<evidence type="ECO:0000313" key="2">
    <source>
        <dbReference type="EMBL" id="TKW06589.1"/>
    </source>
</evidence>
<keyword evidence="1" id="KW-1133">Transmembrane helix</keyword>
<dbReference type="OMA" id="VATVCPR"/>
<keyword evidence="1" id="KW-0472">Membrane</keyword>
<dbReference type="AlphaFoldDB" id="A0A4U6U044"/>
<feature type="transmembrane region" description="Helical" evidence="1">
    <location>
        <begin position="36"/>
        <end position="55"/>
    </location>
</feature>
<sequence>MLLWRGLNALGSLYISPSFGAGAAAAAAATMGSNNLSLTLVVALFSGLLILGAVVGEDECGFLCEDGTYVTCTNYPGQQFPGCSCECGPSDGHGCVVYGSDGSVATVCPR</sequence>
<dbReference type="Gramene" id="TKW06589">
    <property type="protein sequence ID" value="TKW06589"/>
    <property type="gene ID" value="SEVIR_7G249600v2"/>
</dbReference>
<reference evidence="2" key="1">
    <citation type="submission" date="2019-03" db="EMBL/GenBank/DDBJ databases">
        <title>WGS assembly of Setaria viridis.</title>
        <authorList>
            <person name="Huang P."/>
            <person name="Jenkins J."/>
            <person name="Grimwood J."/>
            <person name="Barry K."/>
            <person name="Healey A."/>
            <person name="Mamidi S."/>
            <person name="Sreedasyam A."/>
            <person name="Shu S."/>
            <person name="Feldman M."/>
            <person name="Wu J."/>
            <person name="Yu Y."/>
            <person name="Chen C."/>
            <person name="Johnson J."/>
            <person name="Rokhsar D."/>
            <person name="Baxter I."/>
            <person name="Schmutz J."/>
            <person name="Brutnell T."/>
            <person name="Kellogg E."/>
        </authorList>
    </citation>
    <scope>NUCLEOTIDE SEQUENCE [LARGE SCALE GENOMIC DNA]</scope>
</reference>
<name>A0A4U6U044_SETVI</name>
<evidence type="ECO:0000313" key="3">
    <source>
        <dbReference type="Proteomes" id="UP000298652"/>
    </source>
</evidence>
<accession>A0A4U6U044</accession>
<keyword evidence="1" id="KW-0812">Transmembrane</keyword>
<dbReference type="Proteomes" id="UP000298652">
    <property type="component" value="Chromosome 7"/>
</dbReference>
<evidence type="ECO:0000256" key="1">
    <source>
        <dbReference type="SAM" id="Phobius"/>
    </source>
</evidence>
<proteinExistence type="predicted"/>
<keyword evidence="3" id="KW-1185">Reference proteome</keyword>
<feature type="transmembrane region" description="Helical" evidence="1">
    <location>
        <begin position="12"/>
        <end position="29"/>
    </location>
</feature>
<protein>
    <submittedName>
        <fullName evidence="2">Uncharacterized protein</fullName>
    </submittedName>
</protein>
<gene>
    <name evidence="2" type="ORF">SEVIR_7G249600v2</name>
</gene>
<dbReference type="EMBL" id="CM016558">
    <property type="protein sequence ID" value="TKW06589.1"/>
    <property type="molecule type" value="Genomic_DNA"/>
</dbReference>